<gene>
    <name evidence="2" type="ORF">GCM10022214_65130</name>
</gene>
<name>A0ABP7WQL1_9ACTN</name>
<dbReference type="Proteomes" id="UP001500683">
    <property type="component" value="Unassembled WGS sequence"/>
</dbReference>
<evidence type="ECO:0000313" key="3">
    <source>
        <dbReference type="Proteomes" id="UP001500683"/>
    </source>
</evidence>
<evidence type="ECO:0000313" key="2">
    <source>
        <dbReference type="EMBL" id="GAA4093867.1"/>
    </source>
</evidence>
<evidence type="ECO:0000256" key="1">
    <source>
        <dbReference type="SAM" id="MobiDB-lite"/>
    </source>
</evidence>
<comment type="caution">
    <text evidence="2">The sequence shown here is derived from an EMBL/GenBank/DDBJ whole genome shotgun (WGS) entry which is preliminary data.</text>
</comment>
<dbReference type="EMBL" id="BAAAZG010000051">
    <property type="protein sequence ID" value="GAA4093867.1"/>
    <property type="molecule type" value="Genomic_DNA"/>
</dbReference>
<accession>A0ABP7WQL1</accession>
<sequence>MIPAVPSSAPWVGENLEAGARCGRTGPAGSGVRGRETGARPRHAAAAGREKGWAAPLR</sequence>
<keyword evidence="3" id="KW-1185">Reference proteome</keyword>
<feature type="region of interest" description="Disordered" evidence="1">
    <location>
        <begin position="1"/>
        <end position="58"/>
    </location>
</feature>
<protein>
    <submittedName>
        <fullName evidence="2">Uncharacterized protein</fullName>
    </submittedName>
</protein>
<reference evidence="3" key="1">
    <citation type="journal article" date="2019" name="Int. J. Syst. Evol. Microbiol.">
        <title>The Global Catalogue of Microorganisms (GCM) 10K type strain sequencing project: providing services to taxonomists for standard genome sequencing and annotation.</title>
        <authorList>
            <consortium name="The Broad Institute Genomics Platform"/>
            <consortium name="The Broad Institute Genome Sequencing Center for Infectious Disease"/>
            <person name="Wu L."/>
            <person name="Ma J."/>
        </authorList>
    </citation>
    <scope>NUCLEOTIDE SEQUENCE [LARGE SCALE GENOMIC DNA]</scope>
    <source>
        <strain evidence="3">JCM 16702</strain>
    </source>
</reference>
<organism evidence="2 3">
    <name type="scientific">Actinomadura miaoliensis</name>
    <dbReference type="NCBI Taxonomy" id="430685"/>
    <lineage>
        <taxon>Bacteria</taxon>
        <taxon>Bacillati</taxon>
        <taxon>Actinomycetota</taxon>
        <taxon>Actinomycetes</taxon>
        <taxon>Streptosporangiales</taxon>
        <taxon>Thermomonosporaceae</taxon>
        <taxon>Actinomadura</taxon>
    </lineage>
</organism>
<proteinExistence type="predicted"/>